<gene>
    <name evidence="1" type="ORF">ALOHA_HF1029C11.0007</name>
</gene>
<accession>A4GI69</accession>
<protein>
    <submittedName>
        <fullName evidence="1">CrtY lycopene cyclase</fullName>
    </submittedName>
</protein>
<sequence length="360" mass="40674">MKTQILGDGVAAMMLASHADELPNHEISIVHPTGAPITRDHMLGFWKMDGLEMAVESSRTSWSKWAIITDGNKSVMHSDKHAYHIMHKANYLHNCREKAEQHGVKFIEESEMITSKSAQTFDSRPPRASKNAMLQHFLGQEVEVDKPVFDPSTAILMDFRVDQSEGMHFIYLLPYSPTQALVESTLFTTTVLERQFYVDAINEHLRDHYGASITNIIHEEQGVIPMGTLSPHDDTIPGIGANAGAIRPASGYTFVFIHQQIQRAIKASKQGKPLRFKRPHKAVDVWMDAVLLTVLKNWPQQGPKLFGRMASSLSGDEFVRFMSGQSNWRLRFKVIMAMPKLPFIRGVSKHIFRRSEKVVA</sequence>
<dbReference type="PANTHER" id="PTHR39757">
    <property type="match status" value="1"/>
</dbReference>
<dbReference type="Pfam" id="PF05834">
    <property type="entry name" value="Lycopene_cycl"/>
    <property type="match status" value="1"/>
</dbReference>
<dbReference type="AlphaFoldDB" id="A4GI69"/>
<dbReference type="PANTHER" id="PTHR39757:SF5">
    <property type="entry name" value="OS02G0190600 PROTEIN"/>
    <property type="match status" value="1"/>
</dbReference>
<name>A4GI69_9BACT</name>
<reference evidence="1" key="1">
    <citation type="journal article" date="2007" name="Environ. Microbiol.">
        <title>Proteorhodopsin photosystem gene clusters exhibit co-evolutionary trends and shared ancestry among diverse marine microbial phyla.</title>
        <authorList>
            <person name="McCarren J."/>
            <person name="Delong E.F."/>
        </authorList>
    </citation>
    <scope>NUCLEOTIDE SEQUENCE</scope>
</reference>
<organism evidence="1">
    <name type="scientific">uncultured marine bacterium HF10_29C11</name>
    <dbReference type="NCBI Taxonomy" id="415445"/>
    <lineage>
        <taxon>Bacteria</taxon>
        <taxon>environmental samples</taxon>
    </lineage>
</organism>
<dbReference type="EMBL" id="EF089401">
    <property type="protein sequence ID" value="ABL97780.1"/>
    <property type="molecule type" value="Genomic_DNA"/>
</dbReference>
<proteinExistence type="predicted"/>
<evidence type="ECO:0000313" key="1">
    <source>
        <dbReference type="EMBL" id="ABL97780.1"/>
    </source>
</evidence>